<feature type="compositionally biased region" description="Polar residues" evidence="1">
    <location>
        <begin position="1"/>
        <end position="17"/>
    </location>
</feature>
<feature type="compositionally biased region" description="Low complexity" evidence="1">
    <location>
        <begin position="29"/>
        <end position="43"/>
    </location>
</feature>
<name>A0A8H3GDK5_9AGAM</name>
<organism evidence="2 3">
    <name type="scientific">Rhizoctonia solani</name>
    <dbReference type="NCBI Taxonomy" id="456999"/>
    <lineage>
        <taxon>Eukaryota</taxon>
        <taxon>Fungi</taxon>
        <taxon>Dikarya</taxon>
        <taxon>Basidiomycota</taxon>
        <taxon>Agaricomycotina</taxon>
        <taxon>Agaricomycetes</taxon>
        <taxon>Cantharellales</taxon>
        <taxon>Ceratobasidiaceae</taxon>
        <taxon>Rhizoctonia</taxon>
    </lineage>
</organism>
<accession>A0A8H3GDK5</accession>
<reference evidence="2" key="1">
    <citation type="submission" date="2021-01" db="EMBL/GenBank/DDBJ databases">
        <authorList>
            <person name="Kaushik A."/>
        </authorList>
    </citation>
    <scope>NUCLEOTIDE SEQUENCE</scope>
    <source>
        <strain evidence="2">AG3-T5</strain>
    </source>
</reference>
<dbReference type="Proteomes" id="UP000663841">
    <property type="component" value="Unassembled WGS sequence"/>
</dbReference>
<dbReference type="EMBL" id="CAJMWW010000108">
    <property type="protein sequence ID" value="CAE6444924.1"/>
    <property type="molecule type" value="Genomic_DNA"/>
</dbReference>
<dbReference type="AlphaFoldDB" id="A0A8H3GDK5"/>
<feature type="compositionally biased region" description="Basic and acidic residues" evidence="1">
    <location>
        <begin position="46"/>
        <end position="56"/>
    </location>
</feature>
<gene>
    <name evidence="2" type="ORF">RDB_LOCUS109649</name>
</gene>
<evidence type="ECO:0000313" key="2">
    <source>
        <dbReference type="EMBL" id="CAE6444924.1"/>
    </source>
</evidence>
<protein>
    <submittedName>
        <fullName evidence="2">Uncharacterized protein</fullName>
    </submittedName>
</protein>
<proteinExistence type="predicted"/>
<evidence type="ECO:0000256" key="1">
    <source>
        <dbReference type="SAM" id="MobiDB-lite"/>
    </source>
</evidence>
<evidence type="ECO:0000313" key="3">
    <source>
        <dbReference type="Proteomes" id="UP000663841"/>
    </source>
</evidence>
<comment type="caution">
    <text evidence="2">The sequence shown here is derived from an EMBL/GenBank/DDBJ whole genome shotgun (WGS) entry which is preliminary data.</text>
</comment>
<sequence length="287" mass="32100">MPNNSLSNTQIPMSTIQHKQEPHTELVHSPLSASSSSGSSSGKSIRRGENDSDKKGRVFPGHCSAPSKASIVAADLAMKDILKQLVTRVRNFKCPSELEFSLDGGSPMMLPNVEKNESFIDQLRKLQSLTNKLDEIPTHGDAQLKDLHDKVGKSIEAALLRMKEVQLKLYVTFLNSAYNDLADKIRNCHKNFVCPRELDFPENSKGGLVLSNTKRNKPFIDHLLTLGSFREQLGNIPEYDNEQLNDKREAIGQAIGGILHGMKTRQLELYNRQNTKARPFIRPCPKL</sequence>
<feature type="region of interest" description="Disordered" evidence="1">
    <location>
        <begin position="1"/>
        <end position="62"/>
    </location>
</feature>